<feature type="domain" description="TPX2 C-terminal" evidence="8">
    <location>
        <begin position="677"/>
        <end position="750"/>
    </location>
</feature>
<dbReference type="InterPro" id="IPR027329">
    <property type="entry name" value="TPX2_C"/>
</dbReference>
<feature type="region of interest" description="Disordered" evidence="7">
    <location>
        <begin position="364"/>
        <end position="383"/>
    </location>
</feature>
<evidence type="ECO:0000256" key="1">
    <source>
        <dbReference type="ARBA" id="ARBA00004123"/>
    </source>
</evidence>
<feature type="compositionally biased region" description="Basic and acidic residues" evidence="7">
    <location>
        <begin position="35"/>
        <end position="58"/>
    </location>
</feature>
<comment type="caution">
    <text evidence="10">The sequence shown here is derived from an EMBL/GenBank/DDBJ whole genome shotgun (WGS) entry which is preliminary data.</text>
</comment>
<evidence type="ECO:0000256" key="6">
    <source>
        <dbReference type="ARBA" id="ARBA00023242"/>
    </source>
</evidence>
<dbReference type="Pfam" id="PF12214">
    <property type="entry name" value="TPX2_importin"/>
    <property type="match status" value="1"/>
</dbReference>
<feature type="compositionally biased region" description="Basic and acidic residues" evidence="7">
    <location>
        <begin position="251"/>
        <end position="260"/>
    </location>
</feature>
<feature type="compositionally biased region" description="Basic and acidic residues" evidence="7">
    <location>
        <begin position="521"/>
        <end position="532"/>
    </location>
</feature>
<dbReference type="GO" id="GO:0060236">
    <property type="term" value="P:regulation of mitotic spindle organization"/>
    <property type="evidence" value="ECO:0007669"/>
    <property type="project" value="InterPro"/>
</dbReference>
<feature type="domain" description="TPX2 central" evidence="9">
    <location>
        <begin position="387"/>
        <end position="508"/>
    </location>
</feature>
<protein>
    <submittedName>
        <fullName evidence="10">DgyrCDS11230</fullName>
    </submittedName>
</protein>
<feature type="region of interest" description="Disordered" evidence="7">
    <location>
        <begin position="504"/>
        <end position="534"/>
    </location>
</feature>
<feature type="region of interest" description="Disordered" evidence="7">
    <location>
        <begin position="29"/>
        <end position="306"/>
    </location>
</feature>
<reference evidence="10 11" key="1">
    <citation type="submission" date="2020-08" db="EMBL/GenBank/DDBJ databases">
        <authorList>
            <person name="Hejnol A."/>
        </authorList>
    </citation>
    <scope>NUCLEOTIDE SEQUENCE [LARGE SCALE GENOMIC DNA]</scope>
</reference>
<dbReference type="GO" id="GO:0005874">
    <property type="term" value="C:microtubule"/>
    <property type="evidence" value="ECO:0007669"/>
    <property type="project" value="InterPro"/>
</dbReference>
<sequence length="776" mass="89920">MVDSTPNEDWLDKLDGPKYYHDFEDVRLGQNPFSNREDADQYFGVDHEKLGSQKHDSQSDSAIDDYETAGSSDHEEVEEEGLHEEVSEVHNEEENEDENEEENEVEKEEEREEETEEVNKEANEEQTQPEEQVKDISNEDTSENKNNSRRPPRNLCTNFEEWDKMKAKCKVANNSSAHPHPTRKKIVDKSIQKLKNETSPHTRTRNASSVSTASSSSSSIKLPTIPTTPEFMRRNRNAKPKSTEDQQLQEINRKKEEMRKASIKNKANLIKNKTATSRVQKPTPKSPTRPEEFHFASDSRLRSNHKQDQIDNEFANGLRSRHISKPHKIGPTIPQPFHFHEMHAKKNVETYKTDAEKVNAFSSKTPDRFRTSKRNAGPDLPKKTRLTVTVPKTPNFSKHPRRHTTILSAREKEELEIEDMNKHQFKAHSVNKKVMEVPKLKKPDAKPATVIEPFDFESSHRPRKEHENMDESIVHFHAKPAPKHILKHAIGIPTVETAPITVPESPAFQTRQRSRPQKPVTVEKPKNNNEHKTKVHHGVPFIPKSATNHKVSAEASTPIVYKRSKAMLEHRDKFVEKELKKEKEMRHFEATLLPYSVENPHNLPAPKEIPITKPKPFDFLVDERGEKYKEKLAHLISEEEEKLRKEAEFKAKDPVILKSKPFAPKIDKKPITHPEGFQFATEKRAMEREDYESWKRQAEEEKAALQAARKREKEEMERSLAEEARKKTILKANPIRTYKPVHPFSPKPLTEPKTPKFSNRTRCHEDEILKDIQNNF</sequence>
<dbReference type="Proteomes" id="UP000549394">
    <property type="component" value="Unassembled WGS sequence"/>
</dbReference>
<dbReference type="GO" id="GO:0005634">
    <property type="term" value="C:nucleus"/>
    <property type="evidence" value="ECO:0007669"/>
    <property type="project" value="UniProtKB-SubCell"/>
</dbReference>
<feature type="compositionally biased region" description="Polar residues" evidence="7">
    <location>
        <begin position="271"/>
        <end position="280"/>
    </location>
</feature>
<evidence type="ECO:0000256" key="4">
    <source>
        <dbReference type="ARBA" id="ARBA00022490"/>
    </source>
</evidence>
<evidence type="ECO:0000256" key="7">
    <source>
        <dbReference type="SAM" id="MobiDB-lite"/>
    </source>
</evidence>
<keyword evidence="6" id="KW-0539">Nucleus</keyword>
<keyword evidence="5" id="KW-0206">Cytoskeleton</keyword>
<feature type="compositionally biased region" description="Low complexity" evidence="7">
    <location>
        <begin position="207"/>
        <end position="219"/>
    </location>
</feature>
<evidence type="ECO:0000259" key="8">
    <source>
        <dbReference type="Pfam" id="PF06886"/>
    </source>
</evidence>
<dbReference type="GO" id="GO:0005819">
    <property type="term" value="C:spindle"/>
    <property type="evidence" value="ECO:0007669"/>
    <property type="project" value="UniProtKB-SubCell"/>
</dbReference>
<evidence type="ECO:0000256" key="5">
    <source>
        <dbReference type="ARBA" id="ARBA00023212"/>
    </source>
</evidence>
<evidence type="ECO:0000256" key="2">
    <source>
        <dbReference type="ARBA" id="ARBA00004186"/>
    </source>
</evidence>
<dbReference type="InterPro" id="IPR027330">
    <property type="entry name" value="TPX2_central_dom"/>
</dbReference>
<dbReference type="Pfam" id="PF06886">
    <property type="entry name" value="TPX2"/>
    <property type="match status" value="1"/>
</dbReference>
<comment type="subcellular location">
    <subcellularLocation>
        <location evidence="2">Cytoplasm</location>
        <location evidence="2">Cytoskeleton</location>
        <location evidence="2">Spindle</location>
    </subcellularLocation>
    <subcellularLocation>
        <location evidence="1">Nucleus</location>
    </subcellularLocation>
</comment>
<dbReference type="PANTHER" id="PTHR14326:SF44">
    <property type="entry name" value="TARGETING PROTEIN FOR XKLP2"/>
    <property type="match status" value="1"/>
</dbReference>
<dbReference type="OrthoDB" id="1684416at2759"/>
<proteinExistence type="inferred from homology"/>
<feature type="compositionally biased region" description="Acidic residues" evidence="7">
    <location>
        <begin position="93"/>
        <end position="116"/>
    </location>
</feature>
<gene>
    <name evidence="10" type="ORF">DGYR_LOCUS10576</name>
</gene>
<feature type="compositionally biased region" description="Basic and acidic residues" evidence="7">
    <location>
        <begin position="83"/>
        <end position="92"/>
    </location>
</feature>
<accession>A0A7I8W3Q5</accession>
<evidence type="ECO:0000256" key="3">
    <source>
        <dbReference type="ARBA" id="ARBA00005885"/>
    </source>
</evidence>
<dbReference type="AlphaFoldDB" id="A0A7I8W3Q5"/>
<dbReference type="PANTHER" id="PTHR14326">
    <property type="entry name" value="TARGETING PROTEIN FOR XKLP2"/>
    <property type="match status" value="1"/>
</dbReference>
<feature type="compositionally biased region" description="Basic and acidic residues" evidence="7">
    <location>
        <begin position="288"/>
        <end position="306"/>
    </location>
</feature>
<keyword evidence="11" id="KW-1185">Reference proteome</keyword>
<organism evidence="10 11">
    <name type="scientific">Dimorphilus gyrociliatus</name>
    <dbReference type="NCBI Taxonomy" id="2664684"/>
    <lineage>
        <taxon>Eukaryota</taxon>
        <taxon>Metazoa</taxon>
        <taxon>Spiralia</taxon>
        <taxon>Lophotrochozoa</taxon>
        <taxon>Annelida</taxon>
        <taxon>Polychaeta</taxon>
        <taxon>Polychaeta incertae sedis</taxon>
        <taxon>Dinophilidae</taxon>
        <taxon>Dimorphilus</taxon>
    </lineage>
</organism>
<feature type="compositionally biased region" description="Basic and acidic residues" evidence="7">
    <location>
        <begin position="185"/>
        <end position="200"/>
    </location>
</feature>
<evidence type="ECO:0000313" key="11">
    <source>
        <dbReference type="Proteomes" id="UP000549394"/>
    </source>
</evidence>
<evidence type="ECO:0000259" key="9">
    <source>
        <dbReference type="Pfam" id="PF12214"/>
    </source>
</evidence>
<feature type="compositionally biased region" description="Basic and acidic residues" evidence="7">
    <location>
        <begin position="702"/>
        <end position="726"/>
    </location>
</feature>
<evidence type="ECO:0000313" key="10">
    <source>
        <dbReference type="EMBL" id="CAD5122826.1"/>
    </source>
</evidence>
<dbReference type="EMBL" id="CAJFCJ010000018">
    <property type="protein sequence ID" value="CAD5122826.1"/>
    <property type="molecule type" value="Genomic_DNA"/>
</dbReference>
<keyword evidence="4" id="KW-0963">Cytoplasm</keyword>
<comment type="similarity">
    <text evidence="3">Belongs to the TPX2 family.</text>
</comment>
<feature type="region of interest" description="Disordered" evidence="7">
    <location>
        <begin position="702"/>
        <end position="760"/>
    </location>
</feature>
<name>A0A7I8W3Q5_9ANNE</name>
<dbReference type="InterPro" id="IPR009675">
    <property type="entry name" value="TPX2_fam"/>
</dbReference>